<accession>A0A8H7E5S5</accession>
<proteinExistence type="predicted"/>
<comment type="caution">
    <text evidence="1">The sequence shown here is derived from an EMBL/GenBank/DDBJ whole genome shotgun (WGS) entry which is preliminary data.</text>
</comment>
<reference evidence="1" key="1">
    <citation type="submission" date="2020-02" db="EMBL/GenBank/DDBJ databases">
        <authorList>
            <person name="Palmer J.M."/>
        </authorList>
    </citation>
    <scope>NUCLEOTIDE SEQUENCE</scope>
    <source>
        <strain evidence="1">EPUS1.4</strain>
        <tissue evidence="1">Thallus</tissue>
    </source>
</reference>
<dbReference type="EMBL" id="JAACFV010000043">
    <property type="protein sequence ID" value="KAF7509248.1"/>
    <property type="molecule type" value="Genomic_DNA"/>
</dbReference>
<dbReference type="Proteomes" id="UP000606974">
    <property type="component" value="Unassembled WGS sequence"/>
</dbReference>
<dbReference type="AlphaFoldDB" id="A0A8H7E5S5"/>
<protein>
    <submittedName>
        <fullName evidence="1">Uncharacterized protein</fullName>
    </submittedName>
</protein>
<sequence length="66" mass="7477">MTYAITSGRVMAAFVYPDAGEVEYRQFDTKTWIQAVGHKPVQIFEQPVPQEQTTAWITGVKCVQDI</sequence>
<keyword evidence="2" id="KW-1185">Reference proteome</keyword>
<gene>
    <name evidence="1" type="ORF">GJ744_008142</name>
</gene>
<name>A0A8H7E5S5_9EURO</name>
<evidence type="ECO:0000313" key="1">
    <source>
        <dbReference type="EMBL" id="KAF7509248.1"/>
    </source>
</evidence>
<evidence type="ECO:0000313" key="2">
    <source>
        <dbReference type="Proteomes" id="UP000606974"/>
    </source>
</evidence>
<organism evidence="1 2">
    <name type="scientific">Endocarpon pusillum</name>
    <dbReference type="NCBI Taxonomy" id="364733"/>
    <lineage>
        <taxon>Eukaryota</taxon>
        <taxon>Fungi</taxon>
        <taxon>Dikarya</taxon>
        <taxon>Ascomycota</taxon>
        <taxon>Pezizomycotina</taxon>
        <taxon>Eurotiomycetes</taxon>
        <taxon>Chaetothyriomycetidae</taxon>
        <taxon>Verrucariales</taxon>
        <taxon>Verrucariaceae</taxon>
        <taxon>Endocarpon</taxon>
    </lineage>
</organism>